<keyword evidence="1" id="KW-1133">Transmembrane helix</keyword>
<organism evidence="2 3">
    <name type="scientific">Bathymodiolus thermophilus thioautotrophic gill symbiont</name>
    <dbReference type="NCBI Taxonomy" id="2360"/>
    <lineage>
        <taxon>Bacteria</taxon>
        <taxon>Pseudomonadati</taxon>
        <taxon>Pseudomonadota</taxon>
        <taxon>Gammaproteobacteria</taxon>
        <taxon>sulfur-oxidizing symbionts</taxon>
    </lineage>
</organism>
<dbReference type="Proteomes" id="UP000626656">
    <property type="component" value="Unassembled WGS sequence"/>
</dbReference>
<keyword evidence="3" id="KW-1185">Reference proteome</keyword>
<gene>
    <name evidence="2" type="ORF">AZO1586I_2163</name>
</gene>
<keyword evidence="1" id="KW-0812">Transmembrane</keyword>
<feature type="transmembrane region" description="Helical" evidence="1">
    <location>
        <begin position="9"/>
        <end position="27"/>
    </location>
</feature>
<reference evidence="2 3" key="1">
    <citation type="submission" date="2020-05" db="EMBL/GenBank/DDBJ databases">
        <authorList>
            <person name="Petersen J."/>
            <person name="Sayavedra L."/>
        </authorList>
    </citation>
    <scope>NUCLEOTIDE SEQUENCE [LARGE SCALE GENOMIC DNA]</scope>
    <source>
        <strain evidence="2">B azoricus SOX ET2 1586I</strain>
    </source>
</reference>
<proteinExistence type="predicted"/>
<dbReference type="RefSeq" id="WP_202784638.1">
    <property type="nucleotide sequence ID" value="NZ_CAHJWF010000488.1"/>
</dbReference>
<evidence type="ECO:0000313" key="2">
    <source>
        <dbReference type="EMBL" id="CAB5507888.1"/>
    </source>
</evidence>
<protein>
    <submittedName>
        <fullName evidence="2">Uncharacterized protein</fullName>
    </submittedName>
</protein>
<sequence>MDTKKLTQILIRIGGAVTVAAFIWWAYFYGQITKEMGGNIGDAFGCLYSSSGPCGFISGFAQFGGVTPYSPVVFWIGVVMLGIGIILKLSTKEESASE</sequence>
<accession>A0ABM8MCU6</accession>
<dbReference type="EMBL" id="CAHJWF010000488">
    <property type="protein sequence ID" value="CAB5507888.1"/>
    <property type="molecule type" value="Genomic_DNA"/>
</dbReference>
<evidence type="ECO:0000256" key="1">
    <source>
        <dbReference type="SAM" id="Phobius"/>
    </source>
</evidence>
<feature type="transmembrane region" description="Helical" evidence="1">
    <location>
        <begin position="72"/>
        <end position="90"/>
    </location>
</feature>
<comment type="caution">
    <text evidence="2">The sequence shown here is derived from an EMBL/GenBank/DDBJ whole genome shotgun (WGS) entry which is preliminary data.</text>
</comment>
<keyword evidence="1" id="KW-0472">Membrane</keyword>
<name>A0ABM8MCU6_9GAMM</name>
<evidence type="ECO:0000313" key="3">
    <source>
        <dbReference type="Proteomes" id="UP000626656"/>
    </source>
</evidence>